<dbReference type="GO" id="GO:0015562">
    <property type="term" value="F:efflux transmembrane transporter activity"/>
    <property type="evidence" value="ECO:0007669"/>
    <property type="project" value="InterPro"/>
</dbReference>
<evidence type="ECO:0000313" key="4">
    <source>
        <dbReference type="Proteomes" id="UP000277294"/>
    </source>
</evidence>
<keyword evidence="2" id="KW-0472">Membrane</keyword>
<evidence type="ECO:0000256" key="2">
    <source>
        <dbReference type="RuleBase" id="RU362097"/>
    </source>
</evidence>
<dbReference type="Gene3D" id="2.20.200.10">
    <property type="entry name" value="Outer membrane efflux proteins (OEP)"/>
    <property type="match status" value="1"/>
</dbReference>
<keyword evidence="2" id="KW-0812">Transmembrane</keyword>
<dbReference type="NCBIfam" id="TIGR01845">
    <property type="entry name" value="outer_NodT"/>
    <property type="match status" value="1"/>
</dbReference>
<reference evidence="3 4" key="1">
    <citation type="submission" date="2018-10" db="EMBL/GenBank/DDBJ databases">
        <authorList>
            <person name="Criscuolo A."/>
        </authorList>
    </citation>
    <scope>NUCLEOTIDE SEQUENCE [LARGE SCALE GENOMIC DNA]</scope>
    <source>
        <strain evidence="3">DnA1</strain>
    </source>
</reference>
<dbReference type="PANTHER" id="PTHR30203:SF33">
    <property type="entry name" value="BLR4455 PROTEIN"/>
    <property type="match status" value="1"/>
</dbReference>
<proteinExistence type="inferred from homology"/>
<keyword evidence="4" id="KW-1185">Reference proteome</keyword>
<evidence type="ECO:0000313" key="3">
    <source>
        <dbReference type="EMBL" id="VCU69753.1"/>
    </source>
</evidence>
<organism evidence="3 4">
    <name type="scientific">Pigmentiphaga humi</name>
    <dbReference type="NCBI Taxonomy" id="2478468"/>
    <lineage>
        <taxon>Bacteria</taxon>
        <taxon>Pseudomonadati</taxon>
        <taxon>Pseudomonadota</taxon>
        <taxon>Betaproteobacteria</taxon>
        <taxon>Burkholderiales</taxon>
        <taxon>Alcaligenaceae</taxon>
        <taxon>Pigmentiphaga</taxon>
    </lineage>
</organism>
<keyword evidence="2" id="KW-0564">Palmitate</keyword>
<evidence type="ECO:0000256" key="1">
    <source>
        <dbReference type="ARBA" id="ARBA00007613"/>
    </source>
</evidence>
<keyword evidence="2" id="KW-0449">Lipoprotein</keyword>
<dbReference type="Proteomes" id="UP000277294">
    <property type="component" value="Unassembled WGS sequence"/>
</dbReference>
<comment type="subcellular location">
    <subcellularLocation>
        <location evidence="2">Cell membrane</location>
        <topology evidence="2">Lipid-anchor</topology>
    </subcellularLocation>
</comment>
<dbReference type="InterPro" id="IPR003423">
    <property type="entry name" value="OMP_efflux"/>
</dbReference>
<sequence length="517" mass="54958">MTLAYDERLTSNGMHKRMIQAFMRSARACAGAAGSHPGPLPRAGRRAAQLAMAALLAGCASMAPPHQRPPLPVPDAWGQAAPEEGVAAAAVGWNDYFVDPQLRALIGQALQSNRDLRLAALRIEEARAAYRIQRAGLYPTVGVSADGSRARVPGDLNLSGRTAIASQYQVGLGASAWELDFWGRVASLRDAALETFLASEAAHRAVALGLITQVAQTYLAIRELDERIALAGQTLGSRSESLRIFRRRVEVGATSRLDLIQVEVLWEQARTLVAQLEQERAAQGHALELLLGAQPQLAPAATRPGDTDVLKELSPGLPSDLLENRPDIIAAEHQLKAASANIGAARAAFFPRVALTGALGTASASLGGLFESGSLAWSFAPSLSLPIFDGGARRASLDLAEVRREQSVAQYEKTIQSAFRDVLDALAARRWLAEQVSVLTHMQAAQTERARLAKLRYDNGAAAFLEVLDAQREQLTVEQQLVQARRALLAAGVSLYAALGGGTKAPEGGAPAVSSHP</sequence>
<dbReference type="EMBL" id="UWPJ01000015">
    <property type="protein sequence ID" value="VCU69753.1"/>
    <property type="molecule type" value="Genomic_DNA"/>
</dbReference>
<dbReference type="GO" id="GO:0005886">
    <property type="term" value="C:plasma membrane"/>
    <property type="evidence" value="ECO:0007669"/>
    <property type="project" value="UniProtKB-SubCell"/>
</dbReference>
<dbReference type="Pfam" id="PF02321">
    <property type="entry name" value="OEP"/>
    <property type="match status" value="2"/>
</dbReference>
<comment type="similarity">
    <text evidence="1 2">Belongs to the outer membrane factor (OMF) (TC 1.B.17) family.</text>
</comment>
<dbReference type="Gene3D" id="1.20.1600.10">
    <property type="entry name" value="Outer membrane efflux proteins (OEP)"/>
    <property type="match status" value="1"/>
</dbReference>
<dbReference type="AlphaFoldDB" id="A0A3P4B0C7"/>
<dbReference type="InterPro" id="IPR010131">
    <property type="entry name" value="MdtP/NodT-like"/>
</dbReference>
<gene>
    <name evidence="3" type="primary">oprM_2</name>
    <name evidence="3" type="ORF">PIGHUM_01818</name>
</gene>
<dbReference type="PANTHER" id="PTHR30203">
    <property type="entry name" value="OUTER MEMBRANE CATION EFFLUX PROTEIN"/>
    <property type="match status" value="1"/>
</dbReference>
<keyword evidence="2" id="KW-1134">Transmembrane beta strand</keyword>
<protein>
    <submittedName>
        <fullName evidence="3">Outer membrane protein OprM</fullName>
    </submittedName>
</protein>
<name>A0A3P4B0C7_9BURK</name>
<accession>A0A3P4B0C7</accession>
<dbReference type="SUPFAM" id="SSF56954">
    <property type="entry name" value="Outer membrane efflux proteins (OEP)"/>
    <property type="match status" value="1"/>
</dbReference>